<dbReference type="RefSeq" id="WP_344809506.1">
    <property type="nucleotide sequence ID" value="NZ_BAABAB010000050.1"/>
</dbReference>
<reference evidence="3" key="1">
    <citation type="journal article" date="2019" name="Int. J. Syst. Evol. Microbiol.">
        <title>The Global Catalogue of Microorganisms (GCM) 10K type strain sequencing project: providing services to taxonomists for standard genome sequencing and annotation.</title>
        <authorList>
            <consortium name="The Broad Institute Genomics Platform"/>
            <consortium name="The Broad Institute Genome Sequencing Center for Infectious Disease"/>
            <person name="Wu L."/>
            <person name="Ma J."/>
        </authorList>
    </citation>
    <scope>NUCLEOTIDE SEQUENCE [LARGE SCALE GENOMIC DNA]</scope>
    <source>
        <strain evidence="3">JCM 16929</strain>
    </source>
</reference>
<dbReference type="InterPro" id="IPR029062">
    <property type="entry name" value="Class_I_gatase-like"/>
</dbReference>
<accession>A0ABP7ATN5</accession>
<evidence type="ECO:0000259" key="1">
    <source>
        <dbReference type="Pfam" id="PF06283"/>
    </source>
</evidence>
<keyword evidence="3" id="KW-1185">Reference proteome</keyword>
<protein>
    <recommendedName>
        <fullName evidence="1">ThuA-like domain-containing protein</fullName>
    </recommendedName>
</protein>
<dbReference type="InterPro" id="IPR029010">
    <property type="entry name" value="ThuA-like"/>
</dbReference>
<organism evidence="2 3">
    <name type="scientific">Microlunatus ginsengisoli</name>
    <dbReference type="NCBI Taxonomy" id="363863"/>
    <lineage>
        <taxon>Bacteria</taxon>
        <taxon>Bacillati</taxon>
        <taxon>Actinomycetota</taxon>
        <taxon>Actinomycetes</taxon>
        <taxon>Propionibacteriales</taxon>
        <taxon>Propionibacteriaceae</taxon>
        <taxon>Microlunatus</taxon>
    </lineage>
</organism>
<proteinExistence type="predicted"/>
<dbReference type="Proteomes" id="UP001501490">
    <property type="component" value="Unassembled WGS sequence"/>
</dbReference>
<name>A0ABP7ATN5_9ACTN</name>
<feature type="domain" description="ThuA-like" evidence="1">
    <location>
        <begin position="2"/>
        <end position="214"/>
    </location>
</feature>
<dbReference type="EMBL" id="BAABAB010000050">
    <property type="protein sequence ID" value="GAA3640207.1"/>
    <property type="molecule type" value="Genomic_DNA"/>
</dbReference>
<dbReference type="Gene3D" id="3.40.50.880">
    <property type="match status" value="1"/>
</dbReference>
<dbReference type="SUPFAM" id="SSF52317">
    <property type="entry name" value="Class I glutamine amidotransferase-like"/>
    <property type="match status" value="1"/>
</dbReference>
<dbReference type="Pfam" id="PF06283">
    <property type="entry name" value="ThuA"/>
    <property type="match status" value="1"/>
</dbReference>
<dbReference type="PANTHER" id="PTHR40469">
    <property type="entry name" value="SECRETED GLYCOSYL HYDROLASE"/>
    <property type="match status" value="1"/>
</dbReference>
<gene>
    <name evidence="2" type="ORF">GCM10022236_48520</name>
</gene>
<sequence>MRVLVLSGAGRYADPWHDFAATSAALAGVLAAGGREVSIEDDVERGLADLAATDLLVVNVGNPTDGAPAPASAAAIAGLRTYVGRGGPVLAVHTAATTFTTEPDWSPAIGGRWVRGTTMHPPFGPALVRTVAPQHPVAAGVGDLELDDERYSYLATEPGVSVLYEHEHDGRSHPVIWALETAGGRRAVYDGLGHTAATYEHAGHRRLLRQAAGWLLRDS</sequence>
<evidence type="ECO:0000313" key="2">
    <source>
        <dbReference type="EMBL" id="GAA3640207.1"/>
    </source>
</evidence>
<dbReference type="PANTHER" id="PTHR40469:SF2">
    <property type="entry name" value="GALACTOSE-BINDING DOMAIN-LIKE SUPERFAMILY PROTEIN"/>
    <property type="match status" value="1"/>
</dbReference>
<comment type="caution">
    <text evidence="2">The sequence shown here is derived from an EMBL/GenBank/DDBJ whole genome shotgun (WGS) entry which is preliminary data.</text>
</comment>
<evidence type="ECO:0000313" key="3">
    <source>
        <dbReference type="Proteomes" id="UP001501490"/>
    </source>
</evidence>